<evidence type="ECO:0000313" key="11">
    <source>
        <dbReference type="EMBL" id="VDN58388.1"/>
    </source>
</evidence>
<feature type="region of interest" description="Disordered" evidence="9">
    <location>
        <begin position="153"/>
        <end position="224"/>
    </location>
</feature>
<evidence type="ECO:0000259" key="10">
    <source>
        <dbReference type="PROSITE" id="PS50089"/>
    </source>
</evidence>
<evidence type="ECO:0000313" key="13">
    <source>
        <dbReference type="Proteomes" id="UP000274756"/>
    </source>
</evidence>
<dbReference type="Gene3D" id="3.30.40.10">
    <property type="entry name" value="Zinc/RING finger domain, C3HC4 (zinc finger)"/>
    <property type="match status" value="1"/>
</dbReference>
<dbReference type="PANTHER" id="PTHR46076:SF3">
    <property type="entry name" value="E3 UBIQUITIN-PROTEIN LIGASE RING1"/>
    <property type="match status" value="1"/>
</dbReference>
<dbReference type="PROSITE" id="PS50089">
    <property type="entry name" value="ZF_RING_2"/>
    <property type="match status" value="1"/>
</dbReference>
<keyword evidence="6 8" id="KW-0863">Zinc-finger</keyword>
<dbReference type="InterPro" id="IPR017907">
    <property type="entry name" value="Znf_RING_CS"/>
</dbReference>
<keyword evidence="13" id="KW-1185">Reference proteome</keyword>
<dbReference type="GO" id="GO:0061630">
    <property type="term" value="F:ubiquitin protein ligase activity"/>
    <property type="evidence" value="ECO:0007669"/>
    <property type="project" value="UniProtKB-EC"/>
</dbReference>
<dbReference type="EC" id="2.3.2.27" evidence="3"/>
<dbReference type="PROSITE" id="PS00518">
    <property type="entry name" value="ZF_RING_1"/>
    <property type="match status" value="1"/>
</dbReference>
<dbReference type="UniPathway" id="UPA00143"/>
<protein>
    <recommendedName>
        <fullName evidence="3">RING-type E3 ubiquitin transferase</fullName>
        <ecNumber evidence="3">2.3.2.27</ecNumber>
    </recommendedName>
</protein>
<dbReference type="EMBL" id="UYYG01001168">
    <property type="protein sequence ID" value="VDN58388.1"/>
    <property type="molecule type" value="Genomic_DNA"/>
</dbReference>
<dbReference type="SUPFAM" id="SSF57850">
    <property type="entry name" value="RING/U-box"/>
    <property type="match status" value="1"/>
</dbReference>
<dbReference type="Pfam" id="PF13923">
    <property type="entry name" value="zf-C3HC4_2"/>
    <property type="match status" value="1"/>
</dbReference>
<evidence type="ECO:0000256" key="8">
    <source>
        <dbReference type="PROSITE-ProRule" id="PRU00175"/>
    </source>
</evidence>
<keyword evidence="4" id="KW-0808">Transferase</keyword>
<reference evidence="14" key="1">
    <citation type="submission" date="2017-02" db="UniProtKB">
        <authorList>
            <consortium name="WormBaseParasite"/>
        </authorList>
    </citation>
    <scope>IDENTIFICATION</scope>
</reference>
<evidence type="ECO:0000256" key="6">
    <source>
        <dbReference type="ARBA" id="ARBA00022771"/>
    </source>
</evidence>
<dbReference type="PANTHER" id="PTHR46076">
    <property type="entry name" value="E3 UBIQUITIN-PROTEIN LIGASE RING1 / RING 2 FAMILY MEMBER"/>
    <property type="match status" value="1"/>
</dbReference>
<evidence type="ECO:0000256" key="4">
    <source>
        <dbReference type="ARBA" id="ARBA00022679"/>
    </source>
</evidence>
<evidence type="ECO:0000256" key="1">
    <source>
        <dbReference type="ARBA" id="ARBA00000900"/>
    </source>
</evidence>
<dbReference type="GO" id="GO:0008270">
    <property type="term" value="F:zinc ion binding"/>
    <property type="evidence" value="ECO:0007669"/>
    <property type="project" value="UniProtKB-KW"/>
</dbReference>
<dbReference type="OrthoDB" id="337575at2759"/>
<dbReference type="Proteomes" id="UP000274756">
    <property type="component" value="Unassembled WGS sequence"/>
</dbReference>
<dbReference type="InterPro" id="IPR001841">
    <property type="entry name" value="Znf_RING"/>
</dbReference>
<comment type="catalytic activity">
    <reaction evidence="1">
        <text>S-ubiquitinyl-[E2 ubiquitin-conjugating enzyme]-L-cysteine + [acceptor protein]-L-lysine = [E2 ubiquitin-conjugating enzyme]-L-cysteine + N(6)-ubiquitinyl-[acceptor protein]-L-lysine.</text>
        <dbReference type="EC" id="2.3.2.27"/>
    </reaction>
</comment>
<evidence type="ECO:0000256" key="3">
    <source>
        <dbReference type="ARBA" id="ARBA00012483"/>
    </source>
</evidence>
<dbReference type="SMART" id="SM00184">
    <property type="entry name" value="RING"/>
    <property type="match status" value="1"/>
</dbReference>
<dbReference type="Proteomes" id="UP000038040">
    <property type="component" value="Unplaced"/>
</dbReference>
<dbReference type="GO" id="GO:0003682">
    <property type="term" value="F:chromatin binding"/>
    <property type="evidence" value="ECO:0007669"/>
    <property type="project" value="TreeGrafter"/>
</dbReference>
<keyword evidence="7" id="KW-0862">Zinc</keyword>
<dbReference type="GO" id="GO:0031519">
    <property type="term" value="C:PcG protein complex"/>
    <property type="evidence" value="ECO:0007669"/>
    <property type="project" value="TreeGrafter"/>
</dbReference>
<evidence type="ECO:0000256" key="2">
    <source>
        <dbReference type="ARBA" id="ARBA00004906"/>
    </source>
</evidence>
<evidence type="ECO:0000313" key="12">
    <source>
        <dbReference type="Proteomes" id="UP000038040"/>
    </source>
</evidence>
<keyword evidence="5" id="KW-0479">Metal-binding</keyword>
<dbReference type="WBParaSite" id="DME_0000447801-mRNA-1">
    <property type="protein sequence ID" value="DME_0000447801-mRNA-1"/>
    <property type="gene ID" value="DME_0000447801"/>
</dbReference>
<feature type="domain" description="RING-type" evidence="10">
    <location>
        <begin position="52"/>
        <end position="92"/>
    </location>
</feature>
<feature type="compositionally biased region" description="Polar residues" evidence="9">
    <location>
        <begin position="179"/>
        <end position="191"/>
    </location>
</feature>
<name>A0A0N4UBA9_DRAME</name>
<comment type="pathway">
    <text evidence="2">Protein modification; protein ubiquitination.</text>
</comment>
<proteinExistence type="predicted"/>
<evidence type="ECO:0000256" key="7">
    <source>
        <dbReference type="ARBA" id="ARBA00022833"/>
    </source>
</evidence>
<dbReference type="InterPro" id="IPR043540">
    <property type="entry name" value="RING1/RING2"/>
</dbReference>
<feature type="compositionally biased region" description="Basic residues" evidence="9">
    <location>
        <begin position="155"/>
        <end position="173"/>
    </location>
</feature>
<accession>A0A0N4UBA9</accession>
<gene>
    <name evidence="11" type="ORF">DME_LOCUS8361</name>
</gene>
<evidence type="ECO:0000313" key="14">
    <source>
        <dbReference type="WBParaSite" id="DME_0000447801-mRNA-1"/>
    </source>
</evidence>
<evidence type="ECO:0000256" key="5">
    <source>
        <dbReference type="ARBA" id="ARBA00022723"/>
    </source>
</evidence>
<evidence type="ECO:0000256" key="9">
    <source>
        <dbReference type="SAM" id="MobiDB-lite"/>
    </source>
</evidence>
<dbReference type="GO" id="GO:0000151">
    <property type="term" value="C:ubiquitin ligase complex"/>
    <property type="evidence" value="ECO:0007669"/>
    <property type="project" value="InterPro"/>
</dbReference>
<reference evidence="11 13" key="2">
    <citation type="submission" date="2018-11" db="EMBL/GenBank/DDBJ databases">
        <authorList>
            <consortium name="Pathogen Informatics"/>
        </authorList>
    </citation>
    <scope>NUCLEOTIDE SEQUENCE [LARGE SCALE GENOMIC DNA]</scope>
</reference>
<organism evidence="12 14">
    <name type="scientific">Dracunculus medinensis</name>
    <name type="common">Guinea worm</name>
    <dbReference type="NCBI Taxonomy" id="318479"/>
    <lineage>
        <taxon>Eukaryota</taxon>
        <taxon>Metazoa</taxon>
        <taxon>Ecdysozoa</taxon>
        <taxon>Nematoda</taxon>
        <taxon>Chromadorea</taxon>
        <taxon>Rhabditida</taxon>
        <taxon>Spirurina</taxon>
        <taxon>Dracunculoidea</taxon>
        <taxon>Dracunculidae</taxon>
        <taxon>Dracunculus</taxon>
    </lineage>
</organism>
<dbReference type="GO" id="GO:0016567">
    <property type="term" value="P:protein ubiquitination"/>
    <property type="evidence" value="ECO:0007669"/>
    <property type="project" value="UniProtKB-UniPathway"/>
</dbReference>
<dbReference type="AlphaFoldDB" id="A0A0N4UBA9"/>
<dbReference type="STRING" id="318479.A0A0N4UBA9"/>
<dbReference type="InterPro" id="IPR013083">
    <property type="entry name" value="Znf_RING/FYVE/PHD"/>
</dbReference>
<feature type="compositionally biased region" description="Acidic residues" evidence="9">
    <location>
        <begin position="193"/>
        <end position="205"/>
    </location>
</feature>
<sequence length="467" mass="53090">MDLRQASDIHTILRQGVDSDSLAYNQRKPHKAVTDSSEITISTRLLSAELCCPICLDLLTVTMATKECLHRFCCECITTALLRGNKECPTCRKKLVSKRSLRPDPNLDALINKIWPDRQAYDLMQQKAMDMFHQQCNVGALQQGIQAGLRAQAVNRRRRIQGSHTRKKVRLRAGHQDRSNNSSPETNSNGSGEEAEMEIDDESDRLEEVSADGQGAPSACDTLSDCAEGRNSNIKLSAYAPSHEIEGSEQFVYYSVPSVSTGSYRSGRNNEDHRQSCISPVNVFTLKDRMQKWLEENPSSPSTPDDNVAFHLRRKGDDDTLMMELDDTLFYNEKMDFEVELIPMKSIFERINIPHFLLNHHYIRSKGDTTLNHIGEYLYQMWSEELRDFEEKSKMHQRKALDSCHSSSLSNHSHPAYCVQHPSQFYILNSADSRLIKISSNQTLLEASRVQKGGCHLMLYFDVDAFC</sequence>